<feature type="non-terminal residue" evidence="1">
    <location>
        <position position="178"/>
    </location>
</feature>
<dbReference type="Proteomes" id="UP001145114">
    <property type="component" value="Unassembled WGS sequence"/>
</dbReference>
<accession>A0ACC1HPE7</accession>
<gene>
    <name evidence="1" type="primary">SAC1_2</name>
    <name evidence="1" type="ORF">EV182_005929</name>
</gene>
<sequence length="178" mass="20534">VFYQTKVNVQRVGPDGKHVDACFTIGRTTGEIYTNNEVERKLPQRVVDAVGILGMIKLQSGQHLIIITKQSQVGVIRGQPVYKVDETQILPLSTHRQALTKETDQVEEKYQGLIKQALSIKSYFYSPGYDLTSSIQRQQHHHQQQQQQQLWERADDRFFFNRYVSEPLIQASKEHPQA</sequence>
<protein>
    <submittedName>
        <fullName evidence="1">Phosphoinositide phosphatase sac1</fullName>
    </submittedName>
</protein>
<comment type="caution">
    <text evidence="1">The sequence shown here is derived from an EMBL/GenBank/DDBJ whole genome shotgun (WGS) entry which is preliminary data.</text>
</comment>
<organism evidence="1 2">
    <name type="scientific">Spiromyces aspiralis</name>
    <dbReference type="NCBI Taxonomy" id="68401"/>
    <lineage>
        <taxon>Eukaryota</taxon>
        <taxon>Fungi</taxon>
        <taxon>Fungi incertae sedis</taxon>
        <taxon>Zoopagomycota</taxon>
        <taxon>Kickxellomycotina</taxon>
        <taxon>Kickxellomycetes</taxon>
        <taxon>Kickxellales</taxon>
        <taxon>Kickxellaceae</taxon>
        <taxon>Spiromyces</taxon>
    </lineage>
</organism>
<name>A0ACC1HPE7_9FUNG</name>
<dbReference type="EMBL" id="JAMZIH010002277">
    <property type="protein sequence ID" value="KAJ1677551.1"/>
    <property type="molecule type" value="Genomic_DNA"/>
</dbReference>
<evidence type="ECO:0000313" key="2">
    <source>
        <dbReference type="Proteomes" id="UP001145114"/>
    </source>
</evidence>
<reference evidence="1" key="1">
    <citation type="submission" date="2022-06" db="EMBL/GenBank/DDBJ databases">
        <title>Phylogenomic reconstructions and comparative analyses of Kickxellomycotina fungi.</title>
        <authorList>
            <person name="Reynolds N.K."/>
            <person name="Stajich J.E."/>
            <person name="Barry K."/>
            <person name="Grigoriev I.V."/>
            <person name="Crous P."/>
            <person name="Smith M.E."/>
        </authorList>
    </citation>
    <scope>NUCLEOTIDE SEQUENCE</scope>
    <source>
        <strain evidence="1">RSA 2271</strain>
    </source>
</reference>
<feature type="non-terminal residue" evidence="1">
    <location>
        <position position="1"/>
    </location>
</feature>
<evidence type="ECO:0000313" key="1">
    <source>
        <dbReference type="EMBL" id="KAJ1677551.1"/>
    </source>
</evidence>
<keyword evidence="2" id="KW-1185">Reference proteome</keyword>
<proteinExistence type="predicted"/>